<proteinExistence type="predicted"/>
<comment type="caution">
    <text evidence="1">The sequence shown here is derived from an EMBL/GenBank/DDBJ whole genome shotgun (WGS) entry which is preliminary data.</text>
</comment>
<protein>
    <submittedName>
        <fullName evidence="1">Uncharacterized protein</fullName>
    </submittedName>
</protein>
<gene>
    <name evidence="1" type="ORF">BOW52_09995</name>
</gene>
<accession>A0A1T2KYI1</accession>
<organism evidence="1 2">
    <name type="scientific">Solemya elarraichensis gill symbiont</name>
    <dbReference type="NCBI Taxonomy" id="1918949"/>
    <lineage>
        <taxon>Bacteria</taxon>
        <taxon>Pseudomonadati</taxon>
        <taxon>Pseudomonadota</taxon>
        <taxon>Gammaproteobacteria</taxon>
        <taxon>sulfur-oxidizing symbionts</taxon>
    </lineage>
</organism>
<dbReference type="EMBL" id="MPRK01000261">
    <property type="protein sequence ID" value="OOZ37918.1"/>
    <property type="molecule type" value="Genomic_DNA"/>
</dbReference>
<evidence type="ECO:0000313" key="2">
    <source>
        <dbReference type="Proteomes" id="UP000190198"/>
    </source>
</evidence>
<keyword evidence="2" id="KW-1185">Reference proteome</keyword>
<reference evidence="1 2" key="1">
    <citation type="submission" date="2016-11" db="EMBL/GenBank/DDBJ databases">
        <title>Mixed transmission modes and dynamic genome evolution in an obligate animal-bacterial symbiosis.</title>
        <authorList>
            <person name="Russell S.L."/>
            <person name="Corbett-Detig R.B."/>
            <person name="Cavanaugh C.M."/>
        </authorList>
    </citation>
    <scope>NUCLEOTIDE SEQUENCE [LARGE SCALE GENOMIC DNA]</scope>
    <source>
        <strain evidence="1">Sp-SM6</strain>
    </source>
</reference>
<evidence type="ECO:0000313" key="1">
    <source>
        <dbReference type="EMBL" id="OOZ37918.1"/>
    </source>
</evidence>
<name>A0A1T2KYI1_9GAMM</name>
<dbReference type="RefSeq" id="WP_078477577.1">
    <property type="nucleotide sequence ID" value="NZ_MPRK01000261.1"/>
</dbReference>
<dbReference type="AlphaFoldDB" id="A0A1T2KYI1"/>
<dbReference type="Proteomes" id="UP000190198">
    <property type="component" value="Unassembled WGS sequence"/>
</dbReference>
<sequence>MHLRVESALQFIGRFTRTSGTNLGDATVFANIAESSVQDALTILYSQDSDWNHLIQATYDDVIEREISFQEFLRRFLFDEIDAFPISNIYPKVTVSLFRVTENAELSRLANNFNDGAIHRLALKGASKNSSQQR</sequence>